<sequence length="380" mass="39248">MQTFTPGQDGYREEIAGFQTGIESTPKLVVAATSADDVAEAVRHAAAHDLPVAVQATGHGLRAPAEGVLISTKRLTGVEIDPAVGVARVEAGATWGAVIAAAAEHGLAPLSGSAPGVGVVGYTLGGGFSLLGRRYGLAADHVVSADAVTTDGTLERTTDLDAGVITALEFGLVPVTGLYGGGLYFDTPKLTEVLHAWRDWTADAPDTLTTSLALIPYPDLPMVPEPLRGKHIAHVRVAYLGADGPDLVAPLRALGPLVDTLDRLPFTESGSIAAEPPHPHAYLGDNRVVAQLPDATLDAIVEHVGPGASVPTVLIVDLLGGAYARATAPDFTPDSLYTIRALSVVDEAGPDAVRAAHDKLFVPLTATGRLRSFVYGQPVT</sequence>
<evidence type="ECO:0000256" key="2">
    <source>
        <dbReference type="ARBA" id="ARBA00005466"/>
    </source>
</evidence>
<dbReference type="InterPro" id="IPR016166">
    <property type="entry name" value="FAD-bd_PCMH"/>
</dbReference>
<dbReference type="PROSITE" id="PS51387">
    <property type="entry name" value="FAD_PCMH"/>
    <property type="match status" value="1"/>
</dbReference>
<keyword evidence="8" id="KW-1185">Reference proteome</keyword>
<keyword evidence="4" id="KW-0274">FAD</keyword>
<evidence type="ECO:0000313" key="8">
    <source>
        <dbReference type="Proteomes" id="UP001330812"/>
    </source>
</evidence>
<gene>
    <name evidence="7" type="ORF">VSH64_31745</name>
</gene>
<dbReference type="InterPro" id="IPR036318">
    <property type="entry name" value="FAD-bd_PCMH-like_sf"/>
</dbReference>
<protein>
    <submittedName>
        <fullName evidence="7">FAD-binding oxidoreductase</fullName>
    </submittedName>
</protein>
<dbReference type="Gene3D" id="3.40.462.20">
    <property type="match status" value="1"/>
</dbReference>
<dbReference type="Proteomes" id="UP001330812">
    <property type="component" value="Chromosome"/>
</dbReference>
<evidence type="ECO:0000256" key="1">
    <source>
        <dbReference type="ARBA" id="ARBA00001974"/>
    </source>
</evidence>
<dbReference type="Gene3D" id="3.30.465.10">
    <property type="match status" value="1"/>
</dbReference>
<dbReference type="RefSeq" id="WP_326566431.1">
    <property type="nucleotide sequence ID" value="NZ_CP142149.1"/>
</dbReference>
<dbReference type="InterPro" id="IPR006093">
    <property type="entry name" value="Oxy_OxRdtase_FAD_BS"/>
</dbReference>
<dbReference type="InterPro" id="IPR006094">
    <property type="entry name" value="Oxid_FAD_bind_N"/>
</dbReference>
<dbReference type="InterPro" id="IPR016169">
    <property type="entry name" value="FAD-bd_PCMH_sub2"/>
</dbReference>
<reference evidence="7 8" key="1">
    <citation type="journal article" date="2015" name="Int. J. Syst. Evol. Microbiol.">
        <title>Amycolatopsis rhabdoformis sp. nov., an actinomycete isolated from a tropical forest soil.</title>
        <authorList>
            <person name="Souza W.R."/>
            <person name="Silva R.E."/>
            <person name="Goodfellow M."/>
            <person name="Busarakam K."/>
            <person name="Figueiro F.S."/>
            <person name="Ferreira D."/>
            <person name="Rodrigues-Filho E."/>
            <person name="Moraes L.A.B."/>
            <person name="Zucchi T.D."/>
        </authorList>
    </citation>
    <scope>NUCLEOTIDE SEQUENCE [LARGE SCALE GENOMIC DNA]</scope>
    <source>
        <strain evidence="7 8">NCIMB 14900</strain>
    </source>
</reference>
<name>A0ABZ1HZ68_9PSEU</name>
<dbReference type="InterPro" id="IPR050416">
    <property type="entry name" value="FAD-linked_Oxidoreductase"/>
</dbReference>
<comment type="similarity">
    <text evidence="2">Belongs to the oxygen-dependent FAD-linked oxidoreductase family.</text>
</comment>
<keyword evidence="5" id="KW-0560">Oxidoreductase</keyword>
<dbReference type="PANTHER" id="PTHR42973:SF39">
    <property type="entry name" value="FAD-BINDING PCMH-TYPE DOMAIN-CONTAINING PROTEIN"/>
    <property type="match status" value="1"/>
</dbReference>
<dbReference type="PANTHER" id="PTHR42973">
    <property type="entry name" value="BINDING OXIDOREDUCTASE, PUTATIVE (AFU_ORTHOLOGUE AFUA_1G17690)-RELATED"/>
    <property type="match status" value="1"/>
</dbReference>
<evidence type="ECO:0000313" key="7">
    <source>
        <dbReference type="EMBL" id="WSE27418.1"/>
    </source>
</evidence>
<proteinExistence type="inferred from homology"/>
<dbReference type="PROSITE" id="PS00862">
    <property type="entry name" value="OX2_COVAL_FAD"/>
    <property type="match status" value="1"/>
</dbReference>
<evidence type="ECO:0000256" key="5">
    <source>
        <dbReference type="ARBA" id="ARBA00023002"/>
    </source>
</evidence>
<dbReference type="SUPFAM" id="SSF56176">
    <property type="entry name" value="FAD-binding/transporter-associated domain-like"/>
    <property type="match status" value="1"/>
</dbReference>
<keyword evidence="3" id="KW-0285">Flavoprotein</keyword>
<evidence type="ECO:0000259" key="6">
    <source>
        <dbReference type="PROSITE" id="PS51387"/>
    </source>
</evidence>
<evidence type="ECO:0000256" key="3">
    <source>
        <dbReference type="ARBA" id="ARBA00022630"/>
    </source>
</evidence>
<comment type="cofactor">
    <cofactor evidence="1">
        <name>FAD</name>
        <dbReference type="ChEBI" id="CHEBI:57692"/>
    </cofactor>
</comment>
<feature type="domain" description="FAD-binding PCMH-type" evidence="6">
    <location>
        <begin position="22"/>
        <end position="219"/>
    </location>
</feature>
<dbReference type="Pfam" id="PF01565">
    <property type="entry name" value="FAD_binding_4"/>
    <property type="match status" value="1"/>
</dbReference>
<organism evidence="7 8">
    <name type="scientific">Amycolatopsis rhabdoformis</name>
    <dbReference type="NCBI Taxonomy" id="1448059"/>
    <lineage>
        <taxon>Bacteria</taxon>
        <taxon>Bacillati</taxon>
        <taxon>Actinomycetota</taxon>
        <taxon>Actinomycetes</taxon>
        <taxon>Pseudonocardiales</taxon>
        <taxon>Pseudonocardiaceae</taxon>
        <taxon>Amycolatopsis</taxon>
    </lineage>
</organism>
<dbReference type="EMBL" id="CP142149">
    <property type="protein sequence ID" value="WSE27418.1"/>
    <property type="molecule type" value="Genomic_DNA"/>
</dbReference>
<evidence type="ECO:0000256" key="4">
    <source>
        <dbReference type="ARBA" id="ARBA00022827"/>
    </source>
</evidence>
<accession>A0ABZ1HZ68</accession>